<dbReference type="AlphaFoldDB" id="A0A366HNK4"/>
<dbReference type="PANTHER" id="PTHR40547">
    <property type="entry name" value="SLL0298 PROTEIN"/>
    <property type="match status" value="1"/>
</dbReference>
<evidence type="ECO:0000259" key="2">
    <source>
        <dbReference type="Pfam" id="PF09835"/>
    </source>
</evidence>
<reference evidence="3 4" key="1">
    <citation type="submission" date="2018-06" db="EMBL/GenBank/DDBJ databases">
        <title>Genomic Encyclopedia of Type Strains, Phase IV (KMG-IV): sequencing the most valuable type-strain genomes for metagenomic binning, comparative biology and taxonomic classification.</title>
        <authorList>
            <person name="Goeker M."/>
        </authorList>
    </citation>
    <scope>NUCLEOTIDE SEQUENCE [LARGE SCALE GENOMIC DNA]</scope>
    <source>
        <strain evidence="3 4">DSM 25532</strain>
    </source>
</reference>
<dbReference type="Pfam" id="PF09835">
    <property type="entry name" value="DUF2062"/>
    <property type="match status" value="1"/>
</dbReference>
<proteinExistence type="predicted"/>
<evidence type="ECO:0000313" key="3">
    <source>
        <dbReference type="EMBL" id="RBP45090.1"/>
    </source>
</evidence>
<evidence type="ECO:0000313" key="4">
    <source>
        <dbReference type="Proteomes" id="UP000253426"/>
    </source>
</evidence>
<keyword evidence="1" id="KW-1133">Transmembrane helix</keyword>
<feature type="transmembrane region" description="Helical" evidence="1">
    <location>
        <begin position="151"/>
        <end position="178"/>
    </location>
</feature>
<organism evidence="3 4">
    <name type="scientific">Roseimicrobium gellanilyticum</name>
    <dbReference type="NCBI Taxonomy" id="748857"/>
    <lineage>
        <taxon>Bacteria</taxon>
        <taxon>Pseudomonadati</taxon>
        <taxon>Verrucomicrobiota</taxon>
        <taxon>Verrucomicrobiia</taxon>
        <taxon>Verrucomicrobiales</taxon>
        <taxon>Verrucomicrobiaceae</taxon>
        <taxon>Roseimicrobium</taxon>
    </lineage>
</organism>
<feature type="transmembrane region" description="Helical" evidence="1">
    <location>
        <begin position="70"/>
        <end position="91"/>
    </location>
</feature>
<feature type="transmembrane region" description="Helical" evidence="1">
    <location>
        <begin position="46"/>
        <end position="63"/>
    </location>
</feature>
<dbReference type="Proteomes" id="UP000253426">
    <property type="component" value="Unassembled WGS sequence"/>
</dbReference>
<keyword evidence="4" id="KW-1185">Reference proteome</keyword>
<dbReference type="PANTHER" id="PTHR40547:SF1">
    <property type="entry name" value="SLL0298 PROTEIN"/>
    <property type="match status" value="1"/>
</dbReference>
<accession>A0A366HNK4</accession>
<dbReference type="EMBL" id="QNRR01000003">
    <property type="protein sequence ID" value="RBP45090.1"/>
    <property type="molecule type" value="Genomic_DNA"/>
</dbReference>
<gene>
    <name evidence="3" type="ORF">DES53_10386</name>
</gene>
<evidence type="ECO:0000256" key="1">
    <source>
        <dbReference type="SAM" id="Phobius"/>
    </source>
</evidence>
<keyword evidence="1" id="KW-0812">Transmembrane</keyword>
<protein>
    <recommendedName>
        <fullName evidence="2">DUF2062 domain-containing protein</fullName>
    </recommendedName>
</protein>
<dbReference type="OrthoDB" id="9786029at2"/>
<keyword evidence="1" id="KW-0472">Membrane</keyword>
<dbReference type="RefSeq" id="WP_113958232.1">
    <property type="nucleotide sequence ID" value="NZ_QNRR01000003.1"/>
</dbReference>
<comment type="caution">
    <text evidence="3">The sequence shown here is derived from an EMBL/GenBank/DDBJ whole genome shotgun (WGS) entry which is preliminary data.</text>
</comment>
<name>A0A366HNK4_9BACT</name>
<dbReference type="InterPro" id="IPR018639">
    <property type="entry name" value="DUF2062"/>
</dbReference>
<sequence length="202" mass="23432">MQQRYRKFVLAMYRKFRHPRVLKQNRFRRWFARHFLDKTVWKPTRHTFAGGIAVGAFAMMLVLPGQMGIAFAIAALLRVNIPIAMLVTWITNPVTMPPVAWWEIEFGNWVITALGLGNPPPLDWHDLKEMLKQIMNDYTRYRDVLAHFKPWIASLYVGGVLLGLLIAPVGYALSYMFWDLMLMLTHRRVRPDPPPPTTEDGA</sequence>
<feature type="domain" description="DUF2062" evidence="2">
    <location>
        <begin position="29"/>
        <end position="181"/>
    </location>
</feature>